<gene>
    <name evidence="2" type="ORF">SO3561_09198</name>
</gene>
<sequence length="58" mass="5735">MRPSVCAPPRAAWTAAAGHGGGPSPAADTPLAPPAPDTPSDEDIGWPKRCAPPAPQPA</sequence>
<dbReference type="AlphaFoldDB" id="A0A250VTQ5"/>
<proteinExistence type="predicted"/>
<evidence type="ECO:0000256" key="1">
    <source>
        <dbReference type="SAM" id="MobiDB-lite"/>
    </source>
</evidence>
<name>A0A250VTQ5_STROL</name>
<protein>
    <submittedName>
        <fullName evidence="2">Uncharacterized protein</fullName>
    </submittedName>
</protein>
<dbReference type="EMBL" id="BDQI01000038">
    <property type="protein sequence ID" value="GAX57628.1"/>
    <property type="molecule type" value="Genomic_DNA"/>
</dbReference>
<comment type="caution">
    <text evidence="2">The sequence shown here is derived from an EMBL/GenBank/DDBJ whole genome shotgun (WGS) entry which is preliminary data.</text>
</comment>
<evidence type="ECO:0000313" key="3">
    <source>
        <dbReference type="Proteomes" id="UP000217446"/>
    </source>
</evidence>
<reference evidence="3" key="1">
    <citation type="submission" date="2017-05" db="EMBL/GenBank/DDBJ databases">
        <title>Streptomyces olivochromogenes NBRC 3561 whole genome shotgun sequence.</title>
        <authorList>
            <person name="Dohra H."/>
            <person name="Kodani S."/>
        </authorList>
    </citation>
    <scope>NUCLEOTIDE SEQUENCE [LARGE SCALE GENOMIC DNA]</scope>
    <source>
        <strain evidence="3">NBRC 3561</strain>
    </source>
</reference>
<feature type="compositionally biased region" description="Low complexity" evidence="1">
    <location>
        <begin position="7"/>
        <end position="17"/>
    </location>
</feature>
<organism evidence="2 3">
    <name type="scientific">Streptomyces olivochromogenes</name>
    <dbReference type="NCBI Taxonomy" id="1963"/>
    <lineage>
        <taxon>Bacteria</taxon>
        <taxon>Bacillati</taxon>
        <taxon>Actinomycetota</taxon>
        <taxon>Actinomycetes</taxon>
        <taxon>Kitasatosporales</taxon>
        <taxon>Streptomycetaceae</taxon>
        <taxon>Streptomyces</taxon>
    </lineage>
</organism>
<evidence type="ECO:0000313" key="2">
    <source>
        <dbReference type="EMBL" id="GAX57628.1"/>
    </source>
</evidence>
<feature type="region of interest" description="Disordered" evidence="1">
    <location>
        <begin position="1"/>
        <end position="58"/>
    </location>
</feature>
<keyword evidence="3" id="KW-1185">Reference proteome</keyword>
<dbReference type="Proteomes" id="UP000217446">
    <property type="component" value="Unassembled WGS sequence"/>
</dbReference>
<accession>A0A250VTQ5</accession>